<evidence type="ECO:0000256" key="1">
    <source>
        <dbReference type="ARBA" id="ARBA00001971"/>
    </source>
</evidence>
<dbReference type="Gene3D" id="1.10.630.10">
    <property type="entry name" value="Cytochrome P450"/>
    <property type="match status" value="2"/>
</dbReference>
<evidence type="ECO:0000313" key="9">
    <source>
        <dbReference type="EMBL" id="PPR04721.1"/>
    </source>
</evidence>
<dbReference type="PANTHER" id="PTHR46300">
    <property type="entry name" value="P450, PUTATIVE (EUROFUNG)-RELATED-RELATED"/>
    <property type="match status" value="1"/>
</dbReference>
<reference evidence="9 10" key="1">
    <citation type="journal article" date="2018" name="Evol. Lett.">
        <title>Horizontal gene cluster transfer increased hallucinogenic mushroom diversity.</title>
        <authorList>
            <person name="Reynolds H.T."/>
            <person name="Vijayakumar V."/>
            <person name="Gluck-Thaler E."/>
            <person name="Korotkin H.B."/>
            <person name="Matheny P.B."/>
            <person name="Slot J.C."/>
        </authorList>
    </citation>
    <scope>NUCLEOTIDE SEQUENCE [LARGE SCALE GENOMIC DNA]</scope>
    <source>
        <strain evidence="9 10">2629</strain>
    </source>
</reference>
<keyword evidence="7" id="KW-0408">Iron</keyword>
<dbReference type="STRING" id="181874.A0A409YNT3"/>
<evidence type="ECO:0000256" key="8">
    <source>
        <dbReference type="ARBA" id="ARBA00023033"/>
    </source>
</evidence>
<keyword evidence="10" id="KW-1185">Reference proteome</keyword>
<evidence type="ECO:0000256" key="2">
    <source>
        <dbReference type="ARBA" id="ARBA00005179"/>
    </source>
</evidence>
<protein>
    <recommendedName>
        <fullName evidence="11">Cytochrome P450</fullName>
    </recommendedName>
</protein>
<evidence type="ECO:0000256" key="5">
    <source>
        <dbReference type="ARBA" id="ARBA00022723"/>
    </source>
</evidence>
<dbReference type="InterPro" id="IPR001128">
    <property type="entry name" value="Cyt_P450"/>
</dbReference>
<keyword evidence="5" id="KW-0479">Metal-binding</keyword>
<evidence type="ECO:0000256" key="7">
    <source>
        <dbReference type="ARBA" id="ARBA00023004"/>
    </source>
</evidence>
<accession>A0A409YNT3</accession>
<dbReference type="GO" id="GO:0005506">
    <property type="term" value="F:iron ion binding"/>
    <property type="evidence" value="ECO:0007669"/>
    <property type="project" value="InterPro"/>
</dbReference>
<dbReference type="EMBL" id="NHTK01000902">
    <property type="protein sequence ID" value="PPR04721.1"/>
    <property type="molecule type" value="Genomic_DNA"/>
</dbReference>
<evidence type="ECO:0000256" key="3">
    <source>
        <dbReference type="ARBA" id="ARBA00010617"/>
    </source>
</evidence>
<dbReference type="PRINTS" id="PR00463">
    <property type="entry name" value="EP450I"/>
</dbReference>
<dbReference type="InterPro" id="IPR050364">
    <property type="entry name" value="Cytochrome_P450_fung"/>
</dbReference>
<evidence type="ECO:0000313" key="10">
    <source>
        <dbReference type="Proteomes" id="UP000284842"/>
    </source>
</evidence>
<evidence type="ECO:0008006" key="11">
    <source>
        <dbReference type="Google" id="ProtNLM"/>
    </source>
</evidence>
<dbReference type="GO" id="GO:0016705">
    <property type="term" value="F:oxidoreductase activity, acting on paired donors, with incorporation or reduction of molecular oxygen"/>
    <property type="evidence" value="ECO:0007669"/>
    <property type="project" value="InterPro"/>
</dbReference>
<keyword evidence="6" id="KW-0560">Oxidoreductase</keyword>
<name>A0A409YNT3_9AGAR</name>
<comment type="cofactor">
    <cofactor evidence="1">
        <name>heme</name>
        <dbReference type="ChEBI" id="CHEBI:30413"/>
    </cofactor>
</comment>
<dbReference type="SUPFAM" id="SSF48264">
    <property type="entry name" value="Cytochrome P450"/>
    <property type="match status" value="1"/>
</dbReference>
<organism evidence="9 10">
    <name type="scientific">Panaeolus cyanescens</name>
    <dbReference type="NCBI Taxonomy" id="181874"/>
    <lineage>
        <taxon>Eukaryota</taxon>
        <taxon>Fungi</taxon>
        <taxon>Dikarya</taxon>
        <taxon>Basidiomycota</taxon>
        <taxon>Agaricomycotina</taxon>
        <taxon>Agaricomycetes</taxon>
        <taxon>Agaricomycetidae</taxon>
        <taxon>Agaricales</taxon>
        <taxon>Agaricineae</taxon>
        <taxon>Galeropsidaceae</taxon>
        <taxon>Panaeolus</taxon>
    </lineage>
</organism>
<comment type="caution">
    <text evidence="9">The sequence shown here is derived from an EMBL/GenBank/DDBJ whole genome shotgun (WGS) entry which is preliminary data.</text>
</comment>
<dbReference type="Pfam" id="PF00067">
    <property type="entry name" value="p450"/>
    <property type="match status" value="1"/>
</dbReference>
<comment type="pathway">
    <text evidence="2">Secondary metabolite biosynthesis.</text>
</comment>
<dbReference type="GO" id="GO:0016020">
    <property type="term" value="C:membrane"/>
    <property type="evidence" value="ECO:0007669"/>
    <property type="project" value="UniProtKB-SubCell"/>
</dbReference>
<dbReference type="OrthoDB" id="2789670at2759"/>
<dbReference type="GO" id="GO:0020037">
    <property type="term" value="F:heme binding"/>
    <property type="evidence" value="ECO:0007669"/>
    <property type="project" value="InterPro"/>
</dbReference>
<dbReference type="InterPro" id="IPR002401">
    <property type="entry name" value="Cyt_P450_E_grp-I"/>
</dbReference>
<sequence length="362" mass="40589">MDTAFQFTDYGEKWREHRKIFHQEMNAIGAQRLRPHQSQASQRFLKRLLVNSDSGGASVVEQVREYVLIAGEISVSITYGFQQVSRTQHDAHLSQNAIDPLVQLLSTGGTFLVDVIPILRYLPSWATGASFKRKAKLWNNLRQQMFDATFGEVKTDRSSGIAAPSFTSFCLNNIDPSKDIPKQEEDINHVAGSIYAAAGETVIAVLSTCIHILLNHPEAVKRAQKEMNEVLGFGILPTFDDERVLPFTKSLILEMQRWKSPTPLGLPHVSTDDLTYKEYRIPKGSIVLGNSFVCPGRFVAEASIWVILSSLIAAFNFRRVDETGGPSHSFQTGLLRIPNEFKVRFEPRSEAMRSLISELHEG</sequence>
<comment type="similarity">
    <text evidence="3">Belongs to the cytochrome P450 family.</text>
</comment>
<dbReference type="AlphaFoldDB" id="A0A409YNT3"/>
<evidence type="ECO:0000256" key="4">
    <source>
        <dbReference type="ARBA" id="ARBA00022617"/>
    </source>
</evidence>
<dbReference type="GO" id="GO:0004497">
    <property type="term" value="F:monooxygenase activity"/>
    <property type="evidence" value="ECO:0007669"/>
    <property type="project" value="UniProtKB-KW"/>
</dbReference>
<evidence type="ECO:0000256" key="6">
    <source>
        <dbReference type="ARBA" id="ARBA00023002"/>
    </source>
</evidence>
<gene>
    <name evidence="9" type="ORF">CVT24_011843</name>
</gene>
<dbReference type="InParanoid" id="A0A409YNT3"/>
<keyword evidence="8" id="KW-0503">Monooxygenase</keyword>
<dbReference type="PANTHER" id="PTHR46300:SF7">
    <property type="entry name" value="P450, PUTATIVE (EUROFUNG)-RELATED"/>
    <property type="match status" value="1"/>
</dbReference>
<proteinExistence type="inferred from homology"/>
<dbReference type="InterPro" id="IPR036396">
    <property type="entry name" value="Cyt_P450_sf"/>
</dbReference>
<dbReference type="Proteomes" id="UP000284842">
    <property type="component" value="Unassembled WGS sequence"/>
</dbReference>
<keyword evidence="4" id="KW-0349">Heme</keyword>